<dbReference type="InterPro" id="IPR012337">
    <property type="entry name" value="RNaseH-like_sf"/>
</dbReference>
<dbReference type="SMART" id="SM00479">
    <property type="entry name" value="EXOIII"/>
    <property type="match status" value="1"/>
</dbReference>
<dbReference type="RefSeq" id="WP_147931073.1">
    <property type="nucleotide sequence ID" value="NZ_VOXD01000018.1"/>
</dbReference>
<evidence type="ECO:0000259" key="4">
    <source>
        <dbReference type="SMART" id="SM00479"/>
    </source>
</evidence>
<dbReference type="GO" id="GO:0006259">
    <property type="term" value="P:DNA metabolic process"/>
    <property type="evidence" value="ECO:0007669"/>
    <property type="project" value="UniProtKB-ARBA"/>
</dbReference>
<proteinExistence type="predicted"/>
<organism evidence="5 6">
    <name type="scientific">Neolewinella aurantiaca</name>
    <dbReference type="NCBI Taxonomy" id="2602767"/>
    <lineage>
        <taxon>Bacteria</taxon>
        <taxon>Pseudomonadati</taxon>
        <taxon>Bacteroidota</taxon>
        <taxon>Saprospiria</taxon>
        <taxon>Saprospirales</taxon>
        <taxon>Lewinellaceae</taxon>
        <taxon>Neolewinella</taxon>
    </lineage>
</organism>
<name>A0A5C7FGM1_9BACT</name>
<comment type="caution">
    <text evidence="5">The sequence shown here is derived from an EMBL/GenBank/DDBJ whole genome shotgun (WGS) entry which is preliminary data.</text>
</comment>
<dbReference type="OrthoDB" id="9803913at2"/>
<dbReference type="SUPFAM" id="SSF53098">
    <property type="entry name" value="Ribonuclease H-like"/>
    <property type="match status" value="1"/>
</dbReference>
<evidence type="ECO:0000256" key="2">
    <source>
        <dbReference type="ARBA" id="ARBA00022801"/>
    </source>
</evidence>
<keyword evidence="2" id="KW-0378">Hydrolase</keyword>
<dbReference type="PANTHER" id="PTHR30231">
    <property type="entry name" value="DNA POLYMERASE III SUBUNIT EPSILON"/>
    <property type="match status" value="1"/>
</dbReference>
<evidence type="ECO:0000313" key="6">
    <source>
        <dbReference type="Proteomes" id="UP000321907"/>
    </source>
</evidence>
<evidence type="ECO:0000313" key="5">
    <source>
        <dbReference type="EMBL" id="TXF88865.1"/>
    </source>
</evidence>
<evidence type="ECO:0000256" key="1">
    <source>
        <dbReference type="ARBA" id="ARBA00022722"/>
    </source>
</evidence>
<protein>
    <submittedName>
        <fullName evidence="5">3'-5' exonuclease</fullName>
    </submittedName>
</protein>
<keyword evidence="3 5" id="KW-0269">Exonuclease</keyword>
<gene>
    <name evidence="5" type="ORF">FUA23_12430</name>
</gene>
<dbReference type="EMBL" id="VOXD01000018">
    <property type="protein sequence ID" value="TXF88865.1"/>
    <property type="molecule type" value="Genomic_DNA"/>
</dbReference>
<feature type="domain" description="Exonuclease" evidence="4">
    <location>
        <begin position="2"/>
        <end position="110"/>
    </location>
</feature>
<dbReference type="Pfam" id="PF00929">
    <property type="entry name" value="RNase_T"/>
    <property type="match status" value="1"/>
</dbReference>
<dbReference type="Gene3D" id="3.30.420.10">
    <property type="entry name" value="Ribonuclease H-like superfamily/Ribonuclease H"/>
    <property type="match status" value="1"/>
</dbReference>
<accession>A0A5C7FGM1</accession>
<dbReference type="InterPro" id="IPR036397">
    <property type="entry name" value="RNaseH_sf"/>
</dbReference>
<dbReference type="GO" id="GO:0003676">
    <property type="term" value="F:nucleic acid binding"/>
    <property type="evidence" value="ECO:0007669"/>
    <property type="project" value="InterPro"/>
</dbReference>
<dbReference type="PANTHER" id="PTHR30231:SF4">
    <property type="entry name" value="PROTEIN NEN2"/>
    <property type="match status" value="1"/>
</dbReference>
<dbReference type="CDD" id="cd06127">
    <property type="entry name" value="DEDDh"/>
    <property type="match status" value="1"/>
</dbReference>
<dbReference type="GO" id="GO:0008408">
    <property type="term" value="F:3'-5' exonuclease activity"/>
    <property type="evidence" value="ECO:0007669"/>
    <property type="project" value="TreeGrafter"/>
</dbReference>
<sequence>MKYTVIDLETTGFGKYDRVVEIGMVKINGQGVVLDSYSTLVNPNRDVSGSHIHGITATMVKSAPSFEEIHYHVNEFLRGSIPVSHNKSVSKNSSQDFSVLTIEPSECWPSK</sequence>
<evidence type="ECO:0000256" key="3">
    <source>
        <dbReference type="ARBA" id="ARBA00022839"/>
    </source>
</evidence>
<keyword evidence="1" id="KW-0540">Nuclease</keyword>
<dbReference type="Proteomes" id="UP000321907">
    <property type="component" value="Unassembled WGS sequence"/>
</dbReference>
<keyword evidence="6" id="KW-1185">Reference proteome</keyword>
<dbReference type="InterPro" id="IPR013520">
    <property type="entry name" value="Ribonucl_H"/>
</dbReference>
<dbReference type="AlphaFoldDB" id="A0A5C7FGM1"/>
<reference evidence="5 6" key="1">
    <citation type="submission" date="2019-08" db="EMBL/GenBank/DDBJ databases">
        <title>Lewinella sp. strain SSH13 Genome sequencing and assembly.</title>
        <authorList>
            <person name="Kim I."/>
        </authorList>
    </citation>
    <scope>NUCLEOTIDE SEQUENCE [LARGE SCALE GENOMIC DNA]</scope>
    <source>
        <strain evidence="5 6">SSH13</strain>
    </source>
</reference>